<evidence type="ECO:0000313" key="2">
    <source>
        <dbReference type="EMBL" id="MPM36661.1"/>
    </source>
</evidence>
<feature type="domain" description="DUF4097" evidence="1">
    <location>
        <begin position="3"/>
        <end position="166"/>
    </location>
</feature>
<comment type="caution">
    <text evidence="2">The sequence shown here is derived from an EMBL/GenBank/DDBJ whole genome shotgun (WGS) entry which is preliminary data.</text>
</comment>
<reference evidence="2" key="1">
    <citation type="submission" date="2019-08" db="EMBL/GenBank/DDBJ databases">
        <authorList>
            <person name="Kucharzyk K."/>
            <person name="Murdoch R.W."/>
            <person name="Higgins S."/>
            <person name="Loffler F."/>
        </authorList>
    </citation>
    <scope>NUCLEOTIDE SEQUENCE</scope>
</reference>
<dbReference type="AlphaFoldDB" id="A0A644Z9K1"/>
<evidence type="ECO:0000259" key="1">
    <source>
        <dbReference type="Pfam" id="PF13349"/>
    </source>
</evidence>
<dbReference type="EMBL" id="VSSQ01007682">
    <property type="protein sequence ID" value="MPM36661.1"/>
    <property type="molecule type" value="Genomic_DNA"/>
</dbReference>
<accession>A0A644Z9K1</accession>
<gene>
    <name evidence="2" type="ORF">SDC9_83260</name>
</gene>
<organism evidence="2">
    <name type="scientific">bioreactor metagenome</name>
    <dbReference type="NCBI Taxonomy" id="1076179"/>
    <lineage>
        <taxon>unclassified sequences</taxon>
        <taxon>metagenomes</taxon>
        <taxon>ecological metagenomes</taxon>
    </lineage>
</organism>
<protein>
    <recommendedName>
        <fullName evidence="1">DUF4097 domain-containing protein</fullName>
    </recommendedName>
</protein>
<name>A0A644Z9K1_9ZZZZ</name>
<proteinExistence type="predicted"/>
<dbReference type="InterPro" id="IPR025164">
    <property type="entry name" value="Toastrack_DUF4097"/>
</dbReference>
<dbReference type="Pfam" id="PF13349">
    <property type="entry name" value="DUF4097"/>
    <property type="match status" value="1"/>
</dbReference>
<sequence length="169" mass="17833">MDQFNDLTIDAVSSDINIKNINSKYIDIESLSGKVSLSSIKVSKIDVETASGDIDSDNITVDKTSNMSTISGNVSLNGSISDIDFESTSGDLKVNSNVCPSNVDTDTTSGNVTLNIPDNDGFTYSCDGLSGDLKCDFPTNVEKGEGTYGNGNADFSFNTVSGDINILKN</sequence>